<evidence type="ECO:0000313" key="9">
    <source>
        <dbReference type="Proteomes" id="UP001589773"/>
    </source>
</evidence>
<comment type="similarity">
    <text evidence="1 5">Belongs to the glycosyl hydrolase 43 family.</text>
</comment>
<evidence type="ECO:0000256" key="2">
    <source>
        <dbReference type="ARBA" id="ARBA00022729"/>
    </source>
</evidence>
<keyword evidence="9" id="KW-1185">Reference proteome</keyword>
<evidence type="ECO:0000313" key="8">
    <source>
        <dbReference type="EMBL" id="MFC0253394.1"/>
    </source>
</evidence>
<evidence type="ECO:0000256" key="6">
    <source>
        <dbReference type="SAM" id="MobiDB-lite"/>
    </source>
</evidence>
<protein>
    <submittedName>
        <fullName evidence="8">Family 43 glycosylhydrolase</fullName>
    </submittedName>
</protein>
<dbReference type="Proteomes" id="UP001589773">
    <property type="component" value="Unassembled WGS sequence"/>
</dbReference>
<name>A0ABV6FJA0_9BURK</name>
<keyword evidence="2 7" id="KW-0732">Signal</keyword>
<organism evidence="8 9">
    <name type="scientific">Massilia consociata</name>
    <dbReference type="NCBI Taxonomy" id="760117"/>
    <lineage>
        <taxon>Bacteria</taxon>
        <taxon>Pseudomonadati</taxon>
        <taxon>Pseudomonadota</taxon>
        <taxon>Betaproteobacteria</taxon>
        <taxon>Burkholderiales</taxon>
        <taxon>Oxalobacteraceae</taxon>
        <taxon>Telluria group</taxon>
        <taxon>Massilia</taxon>
    </lineage>
</organism>
<dbReference type="InterPro" id="IPR016828">
    <property type="entry name" value="Alpha-L-arabinofuranosidase"/>
</dbReference>
<keyword evidence="3 5" id="KW-0378">Hydrolase</keyword>
<keyword evidence="4 5" id="KW-0326">Glycosidase</keyword>
<evidence type="ECO:0000256" key="4">
    <source>
        <dbReference type="ARBA" id="ARBA00023295"/>
    </source>
</evidence>
<dbReference type="Pfam" id="PF04616">
    <property type="entry name" value="Glyco_hydro_43"/>
    <property type="match status" value="1"/>
</dbReference>
<feature type="signal peptide" evidence="7">
    <location>
        <begin position="1"/>
        <end position="39"/>
    </location>
</feature>
<evidence type="ECO:0000256" key="7">
    <source>
        <dbReference type="SAM" id="SignalP"/>
    </source>
</evidence>
<dbReference type="PANTHER" id="PTHR43817:SF1">
    <property type="entry name" value="HYDROLASE, FAMILY 43, PUTATIVE (AFU_ORTHOLOGUE AFUA_3G01660)-RELATED"/>
    <property type="match status" value="1"/>
</dbReference>
<comment type="caution">
    <text evidence="8">The sequence shown here is derived from an EMBL/GenBank/DDBJ whole genome shotgun (WGS) entry which is preliminary data.</text>
</comment>
<dbReference type="CDD" id="cd18817">
    <property type="entry name" value="GH43f_LbAraf43-like"/>
    <property type="match status" value="1"/>
</dbReference>
<dbReference type="InterPro" id="IPR023296">
    <property type="entry name" value="Glyco_hydro_beta-prop_sf"/>
</dbReference>
<reference evidence="8 9" key="1">
    <citation type="submission" date="2024-09" db="EMBL/GenBank/DDBJ databases">
        <authorList>
            <person name="Sun Q."/>
            <person name="Mori K."/>
        </authorList>
    </citation>
    <scope>NUCLEOTIDE SEQUENCE [LARGE SCALE GENOMIC DNA]</scope>
    <source>
        <strain evidence="8 9">CCM 7792</strain>
    </source>
</reference>
<dbReference type="SUPFAM" id="SSF75005">
    <property type="entry name" value="Arabinanase/levansucrase/invertase"/>
    <property type="match status" value="1"/>
</dbReference>
<dbReference type="EMBL" id="JBHLWP010000013">
    <property type="protein sequence ID" value="MFC0253394.1"/>
    <property type="molecule type" value="Genomic_DNA"/>
</dbReference>
<evidence type="ECO:0000256" key="3">
    <source>
        <dbReference type="ARBA" id="ARBA00022801"/>
    </source>
</evidence>
<dbReference type="Gene3D" id="2.115.10.20">
    <property type="entry name" value="Glycosyl hydrolase domain, family 43"/>
    <property type="match status" value="1"/>
</dbReference>
<feature type="chain" id="PRO_5047341462" evidence="7">
    <location>
        <begin position="40"/>
        <end position="358"/>
    </location>
</feature>
<accession>A0ABV6FJA0</accession>
<gene>
    <name evidence="8" type="ORF">ACFFJK_15960</name>
</gene>
<sequence length="358" mass="39510">MMDPRRNPMPLAANTCFPAFRRCLPAALCALLAATAAHAAATPQFANPLVLQRADPHVTLQPDGYYYYTATVPEYDRIELRRTRDLNALGKAETKVVWRKRASGEMATHIWAPELHRIDGKWYVYFTAGRSDAPFDIRLYVLENASANPLEGQWLERGQLKTGWESFALDATTFALDGQRYLLWTQRPPTATRHMTAVYIAKMDTPLSITGPATLLTTPELPWEKVKQDVNEAPAVLVKNGRVFMTYSASATDANYALGMLVAKAGANLLDAASWTKSPTPVFVSDPASGQYGPGHNSFTTTPDGKTDIMVYHARQYRDIAGDPLRDPNRHTRAQAITWKPDGTPDFGSPVADAAGKQ</sequence>
<evidence type="ECO:0000256" key="1">
    <source>
        <dbReference type="ARBA" id="ARBA00009865"/>
    </source>
</evidence>
<dbReference type="PANTHER" id="PTHR43817">
    <property type="entry name" value="GLYCOSYL HYDROLASE"/>
    <property type="match status" value="1"/>
</dbReference>
<feature type="region of interest" description="Disordered" evidence="6">
    <location>
        <begin position="335"/>
        <end position="358"/>
    </location>
</feature>
<dbReference type="RefSeq" id="WP_379680433.1">
    <property type="nucleotide sequence ID" value="NZ_JBHLWP010000013.1"/>
</dbReference>
<proteinExistence type="inferred from homology"/>
<dbReference type="PIRSF" id="PIRSF025414">
    <property type="entry name" value="Alpha-L-arabinofuranosidase"/>
    <property type="match status" value="1"/>
</dbReference>
<evidence type="ECO:0000256" key="5">
    <source>
        <dbReference type="RuleBase" id="RU361187"/>
    </source>
</evidence>
<dbReference type="InterPro" id="IPR006710">
    <property type="entry name" value="Glyco_hydro_43"/>
</dbReference>